<accession>A0A147GL78</accession>
<keyword evidence="3" id="KW-1185">Reference proteome</keyword>
<dbReference type="SMART" id="SM00260">
    <property type="entry name" value="CheW"/>
    <property type="match status" value="1"/>
</dbReference>
<dbReference type="SUPFAM" id="SSF50341">
    <property type="entry name" value="CheW-like"/>
    <property type="match status" value="1"/>
</dbReference>
<proteinExistence type="predicted"/>
<dbReference type="PANTHER" id="PTHR22617:SF41">
    <property type="entry name" value="CHEMOTAXIS SIGNAL TRANSDUCTION SYSTEM ADAPTOR PROTEIN CHEW"/>
    <property type="match status" value="1"/>
</dbReference>
<evidence type="ECO:0000259" key="1">
    <source>
        <dbReference type="PROSITE" id="PS50851"/>
    </source>
</evidence>
<dbReference type="AlphaFoldDB" id="A0A147GL78"/>
<reference evidence="2 3" key="1">
    <citation type="journal article" date="2016" name="Front. Microbiol.">
        <title>Genomic Resource of Rice Seed Associated Bacteria.</title>
        <authorList>
            <person name="Midha S."/>
            <person name="Bansal K."/>
            <person name="Sharma S."/>
            <person name="Kumar N."/>
            <person name="Patil P.P."/>
            <person name="Chaudhry V."/>
            <person name="Patil P.B."/>
        </authorList>
    </citation>
    <scope>NUCLEOTIDE SEQUENCE [LARGE SCALE GENOMIC DNA]</scope>
    <source>
        <strain evidence="2 3">NS331</strain>
    </source>
</reference>
<dbReference type="Proteomes" id="UP000072741">
    <property type="component" value="Unassembled WGS sequence"/>
</dbReference>
<protein>
    <recommendedName>
        <fullName evidence="1">CheW-like domain-containing protein</fullName>
    </recommendedName>
</protein>
<dbReference type="Gene3D" id="2.40.50.180">
    <property type="entry name" value="CheA-289, Domain 4"/>
    <property type="match status" value="1"/>
</dbReference>
<dbReference type="PROSITE" id="PS50851">
    <property type="entry name" value="CHEW"/>
    <property type="match status" value="1"/>
</dbReference>
<organism evidence="2 3">
    <name type="scientific">Pseudacidovorax intermedius</name>
    <dbReference type="NCBI Taxonomy" id="433924"/>
    <lineage>
        <taxon>Bacteria</taxon>
        <taxon>Pseudomonadati</taxon>
        <taxon>Pseudomonadota</taxon>
        <taxon>Betaproteobacteria</taxon>
        <taxon>Burkholderiales</taxon>
        <taxon>Comamonadaceae</taxon>
        <taxon>Pseudacidovorax</taxon>
    </lineage>
</organism>
<dbReference type="InterPro" id="IPR036061">
    <property type="entry name" value="CheW-like_dom_sf"/>
</dbReference>
<sequence length="177" mass="18251">MEPATAEPGSAALTSVADQYLSVQLAGNVFGFGILAVREIIVDLGRMAMPLAPAWMRGVIDLRGTAVPVVDLAARFGHDPAAPNPQSCIVITDVPLATGRQTLGVLVDAVNEVLTIPAADIAPGSSLGASAGLAFIRGMGKVRGGFVILLDLDRLFDEQELAHLLPSGGLSHALPTH</sequence>
<evidence type="ECO:0000313" key="2">
    <source>
        <dbReference type="EMBL" id="KTT12769.1"/>
    </source>
</evidence>
<evidence type="ECO:0000313" key="3">
    <source>
        <dbReference type="Proteomes" id="UP000072741"/>
    </source>
</evidence>
<dbReference type="Gene3D" id="2.30.30.40">
    <property type="entry name" value="SH3 Domains"/>
    <property type="match status" value="1"/>
</dbReference>
<dbReference type="InterPro" id="IPR002545">
    <property type="entry name" value="CheW-lke_dom"/>
</dbReference>
<dbReference type="InterPro" id="IPR039315">
    <property type="entry name" value="CheW"/>
</dbReference>
<comment type="caution">
    <text evidence="2">The sequence shown here is derived from an EMBL/GenBank/DDBJ whole genome shotgun (WGS) entry which is preliminary data.</text>
</comment>
<dbReference type="GO" id="GO:0005829">
    <property type="term" value="C:cytosol"/>
    <property type="evidence" value="ECO:0007669"/>
    <property type="project" value="TreeGrafter"/>
</dbReference>
<dbReference type="EMBL" id="LDSL01000208">
    <property type="protein sequence ID" value="KTT12769.1"/>
    <property type="molecule type" value="Genomic_DNA"/>
</dbReference>
<dbReference type="GO" id="GO:0006935">
    <property type="term" value="P:chemotaxis"/>
    <property type="evidence" value="ECO:0007669"/>
    <property type="project" value="InterPro"/>
</dbReference>
<dbReference type="GO" id="GO:0007165">
    <property type="term" value="P:signal transduction"/>
    <property type="evidence" value="ECO:0007669"/>
    <property type="project" value="InterPro"/>
</dbReference>
<dbReference type="Pfam" id="PF01584">
    <property type="entry name" value="CheW"/>
    <property type="match status" value="1"/>
</dbReference>
<dbReference type="PANTHER" id="PTHR22617">
    <property type="entry name" value="CHEMOTAXIS SENSOR HISTIDINE KINASE-RELATED"/>
    <property type="match status" value="1"/>
</dbReference>
<feature type="domain" description="CheW-like" evidence="1">
    <location>
        <begin position="17"/>
        <end position="161"/>
    </location>
</feature>
<gene>
    <name evidence="2" type="ORF">NS331_24425</name>
</gene>
<name>A0A147GL78_9BURK</name>